<reference evidence="3" key="1">
    <citation type="submission" date="2023-05" db="EMBL/GenBank/DDBJ databases">
        <title>Nepenthes gracilis genome sequencing.</title>
        <authorList>
            <person name="Fukushima K."/>
        </authorList>
    </citation>
    <scope>NUCLEOTIDE SEQUENCE</scope>
    <source>
        <strain evidence="3">SING2019-196</strain>
    </source>
</reference>
<accession>A0AAD3TKN9</accession>
<keyword evidence="4" id="KW-1185">Reference proteome</keyword>
<protein>
    <submittedName>
        <fullName evidence="3">Uncharacterized protein</fullName>
    </submittedName>
</protein>
<sequence length="150" mass="16976">MFQIVSKLRLLKDLLKELNRNMGNVFEEVARARSQLEDFQRNGPPVGDRLVALDEDRLKADYRRALRTEIASARGSQQFSRVHDGTQHRQQSDKTQIAHKASSQTPAAIRSSSSALTIQVLNPHKQETKQPDKAINIQIPKTKGLWPSPK</sequence>
<feature type="coiled-coil region" evidence="1">
    <location>
        <begin position="8"/>
        <end position="42"/>
    </location>
</feature>
<evidence type="ECO:0000313" key="3">
    <source>
        <dbReference type="EMBL" id="GMH31715.1"/>
    </source>
</evidence>
<dbReference type="Proteomes" id="UP001279734">
    <property type="component" value="Unassembled WGS sequence"/>
</dbReference>
<feature type="compositionally biased region" description="Polar residues" evidence="2">
    <location>
        <begin position="101"/>
        <end position="120"/>
    </location>
</feature>
<evidence type="ECO:0000256" key="2">
    <source>
        <dbReference type="SAM" id="MobiDB-lite"/>
    </source>
</evidence>
<feature type="compositionally biased region" description="Basic and acidic residues" evidence="2">
    <location>
        <begin position="81"/>
        <end position="92"/>
    </location>
</feature>
<name>A0AAD3TKN9_NEPGR</name>
<feature type="region of interest" description="Disordered" evidence="2">
    <location>
        <begin position="74"/>
        <end position="150"/>
    </location>
</feature>
<dbReference type="EMBL" id="BSYO01000040">
    <property type="protein sequence ID" value="GMH31715.1"/>
    <property type="molecule type" value="Genomic_DNA"/>
</dbReference>
<comment type="caution">
    <text evidence="3">The sequence shown here is derived from an EMBL/GenBank/DDBJ whole genome shotgun (WGS) entry which is preliminary data.</text>
</comment>
<keyword evidence="1" id="KW-0175">Coiled coil</keyword>
<evidence type="ECO:0000256" key="1">
    <source>
        <dbReference type="SAM" id="Coils"/>
    </source>
</evidence>
<organism evidence="3 4">
    <name type="scientific">Nepenthes gracilis</name>
    <name type="common">Slender pitcher plant</name>
    <dbReference type="NCBI Taxonomy" id="150966"/>
    <lineage>
        <taxon>Eukaryota</taxon>
        <taxon>Viridiplantae</taxon>
        <taxon>Streptophyta</taxon>
        <taxon>Embryophyta</taxon>
        <taxon>Tracheophyta</taxon>
        <taxon>Spermatophyta</taxon>
        <taxon>Magnoliopsida</taxon>
        <taxon>eudicotyledons</taxon>
        <taxon>Gunneridae</taxon>
        <taxon>Pentapetalae</taxon>
        <taxon>Caryophyllales</taxon>
        <taxon>Nepenthaceae</taxon>
        <taxon>Nepenthes</taxon>
    </lineage>
</organism>
<proteinExistence type="predicted"/>
<gene>
    <name evidence="3" type="ORF">Nepgr_033559</name>
</gene>
<dbReference type="AlphaFoldDB" id="A0AAD3TKN9"/>
<evidence type="ECO:0000313" key="4">
    <source>
        <dbReference type="Proteomes" id="UP001279734"/>
    </source>
</evidence>